<dbReference type="PANTHER" id="PTHR22777:SF32">
    <property type="entry name" value="UPF0053 INNER MEMBRANE PROTEIN YFJD"/>
    <property type="match status" value="1"/>
</dbReference>
<feature type="chain" id="PRO_5041230681" description="CBS domain-containing protein" evidence="8">
    <location>
        <begin position="21"/>
        <end position="402"/>
    </location>
</feature>
<dbReference type="KEGG" id="cpm:G5S_0563"/>
<evidence type="ECO:0000256" key="5">
    <source>
        <dbReference type="ARBA" id="ARBA00023122"/>
    </source>
</evidence>
<dbReference type="GO" id="GO:0050660">
    <property type="term" value="F:flavin adenine dinucleotide binding"/>
    <property type="evidence" value="ECO:0007669"/>
    <property type="project" value="InterPro"/>
</dbReference>
<feature type="transmembrane region" description="Helical" evidence="7">
    <location>
        <begin position="83"/>
        <end position="105"/>
    </location>
</feature>
<dbReference type="Pfam" id="PF03471">
    <property type="entry name" value="CorC_HlyC"/>
    <property type="match status" value="1"/>
</dbReference>
<dbReference type="InterPro" id="IPR005170">
    <property type="entry name" value="Transptr-assoc_dom"/>
</dbReference>
<evidence type="ECO:0000256" key="3">
    <source>
        <dbReference type="ARBA" id="ARBA00022475"/>
    </source>
</evidence>
<dbReference type="InterPro" id="IPR036318">
    <property type="entry name" value="FAD-bd_PCMH-like_sf"/>
</dbReference>
<evidence type="ECO:0000256" key="2">
    <source>
        <dbReference type="ARBA" id="ARBA00006337"/>
    </source>
</evidence>
<dbReference type="Gene3D" id="3.30.465.10">
    <property type="match status" value="1"/>
</dbReference>
<dbReference type="RefSeq" id="WP_013712615.1">
    <property type="nucleotide sequence ID" value="NC_015408.1"/>
</dbReference>
<protein>
    <recommendedName>
        <fullName evidence="9">CBS domain-containing protein</fullName>
    </recommendedName>
</protein>
<evidence type="ECO:0000256" key="6">
    <source>
        <dbReference type="PROSITE-ProRule" id="PRU00703"/>
    </source>
</evidence>
<evidence type="ECO:0000256" key="7">
    <source>
        <dbReference type="SAM" id="Phobius"/>
    </source>
</evidence>
<dbReference type="CDD" id="cd04590">
    <property type="entry name" value="CBS_pair_CorC_HlyC_assoc"/>
    <property type="match status" value="1"/>
</dbReference>
<comment type="similarity">
    <text evidence="2">Belongs to the UPF0053 family.</text>
</comment>
<evidence type="ECO:0000256" key="1">
    <source>
        <dbReference type="ARBA" id="ARBA00004651"/>
    </source>
</evidence>
<dbReference type="Gene3D" id="3.10.580.10">
    <property type="entry name" value="CBS-domain"/>
    <property type="match status" value="1"/>
</dbReference>
<evidence type="ECO:0000256" key="4">
    <source>
        <dbReference type="ARBA" id="ARBA00022737"/>
    </source>
</evidence>
<proteinExistence type="inferred from homology"/>
<keyword evidence="5 6" id="KW-0129">CBS domain</keyword>
<dbReference type="Pfam" id="PF00571">
    <property type="entry name" value="CBS"/>
    <property type="match status" value="2"/>
</dbReference>
<keyword evidence="4" id="KW-0677">Repeat</keyword>
<dbReference type="InterPro" id="IPR016169">
    <property type="entry name" value="FAD-bd_PCMH_sub2"/>
</dbReference>
<gene>
    <name evidence="10" type="ordered locus">G5S_0563</name>
</gene>
<feature type="signal peptide" evidence="8">
    <location>
        <begin position="1"/>
        <end position="20"/>
    </location>
</feature>
<dbReference type="GO" id="GO:0005886">
    <property type="term" value="C:plasma membrane"/>
    <property type="evidence" value="ECO:0007669"/>
    <property type="project" value="UniProtKB-SubCell"/>
</dbReference>
<dbReference type="EMBL" id="CP002608">
    <property type="protein sequence ID" value="AEB41537.1"/>
    <property type="molecule type" value="Genomic_DNA"/>
</dbReference>
<dbReference type="AlphaFoldDB" id="A0AA34RD65"/>
<keyword evidence="3" id="KW-1003">Cell membrane</keyword>
<dbReference type="SUPFAM" id="SSF54631">
    <property type="entry name" value="CBS-domain pair"/>
    <property type="match status" value="1"/>
</dbReference>
<reference evidence="10 11" key="1">
    <citation type="journal article" date="2011" name="J. Bacteriol.">
        <title>Genome sequence of the obligate intracellular animal pathogen Chlamydia pecorum E58.</title>
        <authorList>
            <person name="Mojica S."/>
            <person name="Huot Creasy H."/>
            <person name="Daugherty S."/>
            <person name="Read T.D."/>
            <person name="Kim T."/>
            <person name="Kaltenboeck B."/>
            <person name="Bavoil P."/>
            <person name="Myers G.S."/>
        </authorList>
    </citation>
    <scope>NUCLEOTIDE SEQUENCE [LARGE SCALE GENOMIC DNA]</scope>
    <source>
        <strain evidence="10 11">E58</strain>
    </source>
</reference>
<feature type="domain" description="CBS" evidence="9">
    <location>
        <begin position="166"/>
        <end position="225"/>
    </location>
</feature>
<comment type="subcellular location">
    <subcellularLocation>
        <location evidence="1">Cell membrane</location>
        <topology evidence="1">Multi-pass membrane protein</topology>
    </subcellularLocation>
</comment>
<keyword evidence="8" id="KW-0732">Signal</keyword>
<dbReference type="SMART" id="SM01091">
    <property type="entry name" value="CorC_HlyC"/>
    <property type="match status" value="1"/>
</dbReference>
<dbReference type="PROSITE" id="PS51371">
    <property type="entry name" value="CBS"/>
    <property type="match status" value="2"/>
</dbReference>
<accession>A0AA34RD65</accession>
<dbReference type="FunFam" id="3.10.580.10:FF:000002">
    <property type="entry name" value="Magnesium/cobalt efflux protein CorC"/>
    <property type="match status" value="1"/>
</dbReference>
<dbReference type="Proteomes" id="UP000008305">
    <property type="component" value="Chromosome"/>
</dbReference>
<dbReference type="PANTHER" id="PTHR22777">
    <property type="entry name" value="HEMOLYSIN-RELATED"/>
    <property type="match status" value="1"/>
</dbReference>
<evidence type="ECO:0000256" key="8">
    <source>
        <dbReference type="SAM" id="SignalP"/>
    </source>
</evidence>
<evidence type="ECO:0000313" key="11">
    <source>
        <dbReference type="Proteomes" id="UP000008305"/>
    </source>
</evidence>
<keyword evidence="7" id="KW-0812">Transmembrane</keyword>
<organism evidence="10 11">
    <name type="scientific">Chlamydia pecorum (strain ATCC VR-628 / DSM 29919 / E58)</name>
    <name type="common">Chlamydophila pecorum</name>
    <dbReference type="NCBI Taxonomy" id="331635"/>
    <lineage>
        <taxon>Bacteria</taxon>
        <taxon>Pseudomonadati</taxon>
        <taxon>Chlamydiota</taxon>
        <taxon>Chlamydiia</taxon>
        <taxon>Chlamydiales</taxon>
        <taxon>Chlamydiaceae</taxon>
        <taxon>Chlamydia/Chlamydophila group</taxon>
        <taxon>Chlamydia</taxon>
    </lineage>
</organism>
<feature type="transmembrane region" description="Helical" evidence="7">
    <location>
        <begin position="46"/>
        <end position="71"/>
    </location>
</feature>
<feature type="domain" description="CBS" evidence="9">
    <location>
        <begin position="229"/>
        <end position="289"/>
    </location>
</feature>
<dbReference type="InterPro" id="IPR000644">
    <property type="entry name" value="CBS_dom"/>
</dbReference>
<keyword evidence="7" id="KW-1133">Transmembrane helix</keyword>
<evidence type="ECO:0000259" key="9">
    <source>
        <dbReference type="PROSITE" id="PS51371"/>
    </source>
</evidence>
<evidence type="ECO:0000313" key="10">
    <source>
        <dbReference type="EMBL" id="AEB41537.1"/>
    </source>
</evidence>
<keyword evidence="11" id="KW-1185">Reference proteome</keyword>
<dbReference type="InterPro" id="IPR044751">
    <property type="entry name" value="Ion_transp-like_CBS"/>
</dbReference>
<dbReference type="InterPro" id="IPR046342">
    <property type="entry name" value="CBS_dom_sf"/>
</dbReference>
<dbReference type="SUPFAM" id="SSF56176">
    <property type="entry name" value="FAD-binding/transporter-associated domain-like"/>
    <property type="match status" value="1"/>
</dbReference>
<name>A0AA34RD65_CHLPE</name>
<sequence>MFYSLSFLLLLFSLTSTGLAQQKPYFGSTIFYVPLLSSYKKKRPPVFFPIVLASSATVLLVLYGVLGLGIFSELPRYLKHAWLFWPIYVSTCLFFYIFLPTWLFPKLSKSFFNYLRPITTLLQWLSMPFYKLCKKHFSESTKVSKFHIQLSEAIAEFDHLIVREIMVPKADIFALPEDMSIQDALLAVVEEGYSRIPLYKKNLDNITGVLLSKDLFHLSTTLGDILQPISNLANPPFYTPEIKKVSSLLQEFRQKHRHLAIVVNEYGFTEGIATMEDILEEVFGDISDEYDLQEDLPYKKLGNSWIVDGKMTISDAEEYFRIKIDHEKSYDTLGGHIVHKIGAVPQKGMKLHHDNFDIEIITCSERSVGKLKLTPRKRKLHLPGYSGIKEKNLGKKPQDSSE</sequence>
<keyword evidence="7" id="KW-0472">Membrane</keyword>